<dbReference type="EMBL" id="JAAAUY010002202">
    <property type="protein sequence ID" value="KAF9314224.1"/>
    <property type="molecule type" value="Genomic_DNA"/>
</dbReference>
<gene>
    <name evidence="2" type="ORF">BG006_004007</name>
</gene>
<name>A0A9P5VFR4_9FUNG</name>
<feature type="non-terminal residue" evidence="2">
    <location>
        <position position="85"/>
    </location>
</feature>
<comment type="caution">
    <text evidence="2">The sequence shown here is derived from an EMBL/GenBank/DDBJ whole genome shotgun (WGS) entry which is preliminary data.</text>
</comment>
<accession>A0A9P5VFR4</accession>
<organism evidence="2 3">
    <name type="scientific">Podila minutissima</name>
    <dbReference type="NCBI Taxonomy" id="64525"/>
    <lineage>
        <taxon>Eukaryota</taxon>
        <taxon>Fungi</taxon>
        <taxon>Fungi incertae sedis</taxon>
        <taxon>Mucoromycota</taxon>
        <taxon>Mortierellomycotina</taxon>
        <taxon>Mortierellomycetes</taxon>
        <taxon>Mortierellales</taxon>
        <taxon>Mortierellaceae</taxon>
        <taxon>Podila</taxon>
    </lineage>
</organism>
<proteinExistence type="predicted"/>
<dbReference type="AlphaFoldDB" id="A0A9P5VFR4"/>
<sequence length="85" mass="9372">MPCQQTNNADPYTPEQHLIRAIYPDLDSELIPAQFFKDRAILTTLNADVDVLNAAMTKMLHGGPPSIYTSQDSIIDADAAEHHPP</sequence>
<evidence type="ECO:0000313" key="3">
    <source>
        <dbReference type="Proteomes" id="UP000696485"/>
    </source>
</evidence>
<feature type="region of interest" description="Disordered" evidence="1">
    <location>
        <begin position="63"/>
        <end position="85"/>
    </location>
</feature>
<keyword evidence="3" id="KW-1185">Reference proteome</keyword>
<evidence type="ECO:0000313" key="2">
    <source>
        <dbReference type="EMBL" id="KAF9314224.1"/>
    </source>
</evidence>
<protein>
    <recommendedName>
        <fullName evidence="4">ATP-dependent DNA helicase</fullName>
    </recommendedName>
</protein>
<reference evidence="2" key="1">
    <citation type="journal article" date="2020" name="Fungal Divers.">
        <title>Resolving the Mortierellaceae phylogeny through synthesis of multi-gene phylogenetics and phylogenomics.</title>
        <authorList>
            <person name="Vandepol N."/>
            <person name="Liber J."/>
            <person name="Desiro A."/>
            <person name="Na H."/>
            <person name="Kennedy M."/>
            <person name="Barry K."/>
            <person name="Grigoriev I.V."/>
            <person name="Miller A.N."/>
            <person name="O'Donnell K."/>
            <person name="Stajich J.E."/>
            <person name="Bonito G."/>
        </authorList>
    </citation>
    <scope>NUCLEOTIDE SEQUENCE</scope>
    <source>
        <strain evidence="2">NVP1</strain>
    </source>
</reference>
<evidence type="ECO:0008006" key="4">
    <source>
        <dbReference type="Google" id="ProtNLM"/>
    </source>
</evidence>
<evidence type="ECO:0000256" key="1">
    <source>
        <dbReference type="SAM" id="MobiDB-lite"/>
    </source>
</evidence>
<dbReference type="Proteomes" id="UP000696485">
    <property type="component" value="Unassembled WGS sequence"/>
</dbReference>